<evidence type="ECO:0000259" key="3">
    <source>
        <dbReference type="Pfam" id="PF17147"/>
    </source>
</evidence>
<dbReference type="InterPro" id="IPR050722">
    <property type="entry name" value="Pyruvate:ferred/Flavod_OxRd"/>
</dbReference>
<sequence>MLTGNASVAWGVRLAGVDYVPTYPITPQTEIIETLAKWISDGVMDAGFVSLDSEHSMIAAAGAASATGARVFTATSSQGLLYGFEMLYTVAGWRVPLVMVNVSRGLSAPITLEPDHNDILAARDSGFLQIHCETCQEVLDSVLLAYRLAEDERVLLPVFVNMDGFHLSFTREPVEIPGRDAVERFLPPYQPKHAFFKASQPMAQGLAVIGGSLYSYFKYQMHLASIKALDVYHEVSEEFKKIFDRSYHAIERFMVEDAEYVLIMTNSFSTLGKAAVEKARKKGIKAGLLRLRLIRPFPEADLKEALEGKKTVAVLDQNISVGKGGILYSEIAGTLYHEKNKPLLLSFISGLGGKNISPREFEFIFDTMIKSFILKKTVTPQLLYTEEEWKEMERLKGMAGKTYDFPTSCSPHHFTAGVTTPSDR</sequence>
<evidence type="ECO:0000313" key="4">
    <source>
        <dbReference type="EMBL" id="OQD46499.1"/>
    </source>
</evidence>
<keyword evidence="5" id="KW-1185">Reference proteome</keyword>
<keyword evidence="1" id="KW-0560">Oxidoreductase</keyword>
<dbReference type="InterPro" id="IPR033412">
    <property type="entry name" value="PFOR_II"/>
</dbReference>
<dbReference type="InterPro" id="IPR002880">
    <property type="entry name" value="Pyrv_Fd/Flavodoxin_OxRdtase_N"/>
</dbReference>
<dbReference type="Pfam" id="PF17147">
    <property type="entry name" value="PFOR_II"/>
    <property type="match status" value="1"/>
</dbReference>
<keyword evidence="4" id="KW-0670">Pyruvate</keyword>
<evidence type="ECO:0000256" key="1">
    <source>
        <dbReference type="ARBA" id="ARBA00023002"/>
    </source>
</evidence>
<dbReference type="InterPro" id="IPR009014">
    <property type="entry name" value="Transketo_C/PFOR_II"/>
</dbReference>
<evidence type="ECO:0000313" key="5">
    <source>
        <dbReference type="Proteomes" id="UP000242219"/>
    </source>
</evidence>
<proteinExistence type="predicted"/>
<evidence type="ECO:0000259" key="2">
    <source>
        <dbReference type="Pfam" id="PF01855"/>
    </source>
</evidence>
<dbReference type="Proteomes" id="UP000242219">
    <property type="component" value="Unassembled WGS sequence"/>
</dbReference>
<dbReference type="CDD" id="cd07034">
    <property type="entry name" value="TPP_PYR_PFOR_IOR-alpha_like"/>
    <property type="match status" value="1"/>
</dbReference>
<organism evidence="4 5">
    <name type="scientific">Candidatus Brocadia sapporoensis</name>
    <dbReference type="NCBI Taxonomy" id="392547"/>
    <lineage>
        <taxon>Bacteria</taxon>
        <taxon>Pseudomonadati</taxon>
        <taxon>Planctomycetota</taxon>
        <taxon>Candidatus Brocadiia</taxon>
        <taxon>Candidatus Brocadiales</taxon>
        <taxon>Candidatus Brocadiaceae</taxon>
        <taxon>Candidatus Brocadia</taxon>
    </lineage>
</organism>
<dbReference type="PANTHER" id="PTHR32154">
    <property type="entry name" value="PYRUVATE-FLAVODOXIN OXIDOREDUCTASE-RELATED"/>
    <property type="match status" value="1"/>
</dbReference>
<feature type="domain" description="Pyruvate flavodoxin/ferredoxin oxidoreductase pyrimidine binding" evidence="2">
    <location>
        <begin position="12"/>
        <end position="210"/>
    </location>
</feature>
<dbReference type="Gene3D" id="3.40.50.970">
    <property type="match status" value="1"/>
</dbReference>
<gene>
    <name evidence="4" type="ORF">BIY37_02900</name>
</gene>
<name>A0A1V6M268_9BACT</name>
<dbReference type="Gene3D" id="3.40.50.920">
    <property type="match status" value="1"/>
</dbReference>
<dbReference type="GO" id="GO:0006979">
    <property type="term" value="P:response to oxidative stress"/>
    <property type="evidence" value="ECO:0007669"/>
    <property type="project" value="TreeGrafter"/>
</dbReference>
<feature type="domain" description="Pyruvate:ferredoxin oxidoreductase core" evidence="3">
    <location>
        <begin position="258"/>
        <end position="360"/>
    </location>
</feature>
<dbReference type="AlphaFoldDB" id="A0A1V6M268"/>
<accession>A0A1V6M268</accession>
<dbReference type="GO" id="GO:0019752">
    <property type="term" value="P:carboxylic acid metabolic process"/>
    <property type="evidence" value="ECO:0007669"/>
    <property type="project" value="UniProtKB-ARBA"/>
</dbReference>
<dbReference type="SUPFAM" id="SSF52518">
    <property type="entry name" value="Thiamin diphosphate-binding fold (THDP-binding)"/>
    <property type="match status" value="1"/>
</dbReference>
<protein>
    <submittedName>
        <fullName evidence="4">Pyruvate synthase</fullName>
    </submittedName>
</protein>
<dbReference type="PANTHER" id="PTHR32154:SF0">
    <property type="entry name" value="PYRUVATE-FLAVODOXIN OXIDOREDUCTASE-RELATED"/>
    <property type="match status" value="1"/>
</dbReference>
<dbReference type="Pfam" id="PF01855">
    <property type="entry name" value="POR_N"/>
    <property type="match status" value="1"/>
</dbReference>
<dbReference type="FunFam" id="3.40.50.920:FF:000010">
    <property type="entry name" value="Pyruvate ferredoxin oxidoreductase, alpha subunit"/>
    <property type="match status" value="1"/>
</dbReference>
<comment type="caution">
    <text evidence="4">The sequence shown here is derived from an EMBL/GenBank/DDBJ whole genome shotgun (WGS) entry which is preliminary data.</text>
</comment>
<dbReference type="SUPFAM" id="SSF52922">
    <property type="entry name" value="TK C-terminal domain-like"/>
    <property type="match status" value="1"/>
</dbReference>
<dbReference type="InterPro" id="IPR029061">
    <property type="entry name" value="THDP-binding"/>
</dbReference>
<dbReference type="FunFam" id="3.40.50.970:FF:000012">
    <property type="entry name" value="Pyruvate:ferredoxin (Flavodoxin) oxidoreductase"/>
    <property type="match status" value="1"/>
</dbReference>
<dbReference type="GO" id="GO:0016903">
    <property type="term" value="F:oxidoreductase activity, acting on the aldehyde or oxo group of donors"/>
    <property type="evidence" value="ECO:0007669"/>
    <property type="project" value="UniProtKB-ARBA"/>
</dbReference>
<reference evidence="4 5" key="1">
    <citation type="journal article" date="2016" name="Genome Announc.">
        <title>Draft Genome Sequence of the Anaerobic Ammonium-Oxidizing Bacterium 'Candidatus Brocadia sp. 40'.</title>
        <authorList>
            <person name="Ali M."/>
            <person name="Haroon M.F."/>
            <person name="Narita Y."/>
            <person name="Zhang L."/>
            <person name="Rangel Shaw D."/>
            <person name="Okabe S."/>
            <person name="Saikaly P.E."/>
        </authorList>
    </citation>
    <scope>NUCLEOTIDE SEQUENCE [LARGE SCALE GENOMIC DNA]</scope>
    <source>
        <strain evidence="4 5">40</strain>
    </source>
</reference>
<dbReference type="EMBL" id="MJUW02000031">
    <property type="protein sequence ID" value="OQD46499.1"/>
    <property type="molecule type" value="Genomic_DNA"/>
</dbReference>